<feature type="region of interest" description="Disordered" evidence="1">
    <location>
        <begin position="273"/>
        <end position="296"/>
    </location>
</feature>
<dbReference type="AlphaFoldDB" id="A0A371CUK6"/>
<organism evidence="2 3">
    <name type="scientific">Lentinus brumalis</name>
    <dbReference type="NCBI Taxonomy" id="2498619"/>
    <lineage>
        <taxon>Eukaryota</taxon>
        <taxon>Fungi</taxon>
        <taxon>Dikarya</taxon>
        <taxon>Basidiomycota</taxon>
        <taxon>Agaricomycotina</taxon>
        <taxon>Agaricomycetes</taxon>
        <taxon>Polyporales</taxon>
        <taxon>Polyporaceae</taxon>
        <taxon>Lentinus</taxon>
    </lineage>
</organism>
<proteinExistence type="predicted"/>
<gene>
    <name evidence="2" type="ORF">OH76DRAFT_1409629</name>
</gene>
<keyword evidence="3" id="KW-1185">Reference proteome</keyword>
<reference evidence="2 3" key="1">
    <citation type="journal article" date="2018" name="Biotechnol. Biofuels">
        <title>Integrative visual omics of the white-rot fungus Polyporus brumalis exposes the biotechnological potential of its oxidative enzymes for delignifying raw plant biomass.</title>
        <authorList>
            <person name="Miyauchi S."/>
            <person name="Rancon A."/>
            <person name="Drula E."/>
            <person name="Hage H."/>
            <person name="Chaduli D."/>
            <person name="Favel A."/>
            <person name="Grisel S."/>
            <person name="Henrissat B."/>
            <person name="Herpoel-Gimbert I."/>
            <person name="Ruiz-Duenas F.J."/>
            <person name="Chevret D."/>
            <person name="Hainaut M."/>
            <person name="Lin J."/>
            <person name="Wang M."/>
            <person name="Pangilinan J."/>
            <person name="Lipzen A."/>
            <person name="Lesage-Meessen L."/>
            <person name="Navarro D."/>
            <person name="Riley R."/>
            <person name="Grigoriev I.V."/>
            <person name="Zhou S."/>
            <person name="Raouche S."/>
            <person name="Rosso M.N."/>
        </authorList>
    </citation>
    <scope>NUCLEOTIDE SEQUENCE [LARGE SCALE GENOMIC DNA]</scope>
    <source>
        <strain evidence="2 3">BRFM 1820</strain>
    </source>
</reference>
<accession>A0A371CUK6</accession>
<evidence type="ECO:0000256" key="1">
    <source>
        <dbReference type="SAM" id="MobiDB-lite"/>
    </source>
</evidence>
<sequence>MPPKPRPVRKISTTSNVPNTTPAGKDVAPSASTSMPPPPDPVPPLGILEAEVTALSSCLQNAVVKTGQVYGFYTDVKRLGIQQYAPRPPRSLMSSLGREIVKYDQLCDAMESHLLRAITVLQRDLAREEQRLKAEEEAAAAAAAAKASSPSAASVATPPGSPTPSTQTDVPMDGSLRPRLTPISITPARRQSTISLSSLSRPAFPHKLDLSASALRIHPDEMIPSGLSSPVTLAPRSARASLPPDLVMAALGDAANRPVDIDLTLDGDMDMTGSSSDGQVREMGSLDPGLGSSADKPIELDLDMDMDVGYFGHSTQGPGGADANMFGPDAGSQLVKPKEEQIDMDILSALQSVQASGDGEDIFASLGGASAGASGDAPPTAPSVSDMQKGPAIAPSPGTILAGLTVGTSQPGDAAGAVAQADPGHGPSFDFDISTLGDNFFSEPTTSGDMDMMGMDDIFNMGVNPGEGGASGSAGGSTS</sequence>
<protein>
    <submittedName>
        <fullName evidence="2">Uncharacterized protein</fullName>
    </submittedName>
</protein>
<name>A0A371CUK6_9APHY</name>
<dbReference type="OrthoDB" id="3365514at2759"/>
<evidence type="ECO:0000313" key="3">
    <source>
        <dbReference type="Proteomes" id="UP000256964"/>
    </source>
</evidence>
<dbReference type="Proteomes" id="UP000256964">
    <property type="component" value="Unassembled WGS sequence"/>
</dbReference>
<feature type="compositionally biased region" description="Low complexity" evidence="1">
    <location>
        <begin position="143"/>
        <end position="166"/>
    </location>
</feature>
<evidence type="ECO:0000313" key="2">
    <source>
        <dbReference type="EMBL" id="RDX43968.1"/>
    </source>
</evidence>
<feature type="region of interest" description="Disordered" evidence="1">
    <location>
        <begin position="1"/>
        <end position="41"/>
    </location>
</feature>
<dbReference type="EMBL" id="KZ857457">
    <property type="protein sequence ID" value="RDX43968.1"/>
    <property type="molecule type" value="Genomic_DNA"/>
</dbReference>
<feature type="region of interest" description="Disordered" evidence="1">
    <location>
        <begin position="143"/>
        <end position="188"/>
    </location>
</feature>
<feature type="region of interest" description="Disordered" evidence="1">
    <location>
        <begin position="366"/>
        <end position="389"/>
    </location>
</feature>
<feature type="compositionally biased region" description="Low complexity" evidence="1">
    <location>
        <begin position="366"/>
        <end position="378"/>
    </location>
</feature>
<feature type="compositionally biased region" description="Polar residues" evidence="1">
    <location>
        <begin position="11"/>
        <end position="22"/>
    </location>
</feature>